<dbReference type="EMBL" id="AP026709">
    <property type="protein sequence ID" value="BDQ36275.1"/>
    <property type="molecule type" value="Genomic_DNA"/>
</dbReference>
<evidence type="ECO:0000313" key="4">
    <source>
        <dbReference type="Proteomes" id="UP001317742"/>
    </source>
</evidence>
<dbReference type="PANTHER" id="PTHR35936">
    <property type="entry name" value="MEMBRANE-BOUND LYTIC MUREIN TRANSGLYCOSYLASE F"/>
    <property type="match status" value="1"/>
</dbReference>
<protein>
    <recommendedName>
        <fullName evidence="2">Solute-binding protein family 3/N-terminal domain-containing protein</fullName>
    </recommendedName>
</protein>
<dbReference type="InterPro" id="IPR001638">
    <property type="entry name" value="Solute-binding_3/MltF_N"/>
</dbReference>
<name>A0ABN6S1P8_9BACT</name>
<evidence type="ECO:0000256" key="1">
    <source>
        <dbReference type="ARBA" id="ARBA00022729"/>
    </source>
</evidence>
<feature type="domain" description="Solute-binding protein family 3/N-terminal" evidence="2">
    <location>
        <begin position="1"/>
        <end position="166"/>
    </location>
</feature>
<keyword evidence="1" id="KW-0732">Signal</keyword>
<dbReference type="PANTHER" id="PTHR35936:SF35">
    <property type="entry name" value="L-CYSTINE-BINDING PROTEIN TCYJ"/>
    <property type="match status" value="1"/>
</dbReference>
<sequence>MGRIDCIAGIEINKKRETFFDFTTPYYMRKVVVFVREDNTNIQTIHDLRWQVVAGDRHSFVEEYFNQIGLRSQIRLYQTDSKETSMLLLQQKTIVAVIAPLEVGLYLAQKHHVKIKILDNLDPGSPVGIAVAKGNTKLLKQIEISLQKLKQEGTIDSIVAKWRSPKK</sequence>
<dbReference type="Proteomes" id="UP001317742">
    <property type="component" value="Chromosome"/>
</dbReference>
<keyword evidence="4" id="KW-1185">Reference proteome</keyword>
<dbReference type="Gene3D" id="3.40.190.10">
    <property type="entry name" value="Periplasmic binding protein-like II"/>
    <property type="match status" value="2"/>
</dbReference>
<evidence type="ECO:0000259" key="2">
    <source>
        <dbReference type="SMART" id="SM00062"/>
    </source>
</evidence>
<proteinExistence type="predicted"/>
<dbReference type="SMART" id="SM00062">
    <property type="entry name" value="PBPb"/>
    <property type="match status" value="1"/>
</dbReference>
<dbReference type="Pfam" id="PF00497">
    <property type="entry name" value="SBP_bac_3"/>
    <property type="match status" value="1"/>
</dbReference>
<gene>
    <name evidence="3" type="ORF">SYK_06350</name>
</gene>
<evidence type="ECO:0000313" key="3">
    <source>
        <dbReference type="EMBL" id="BDQ36275.1"/>
    </source>
</evidence>
<organism evidence="3 4">
    <name type="scientific">Pseudodesulfovibrio nedwellii</name>
    <dbReference type="NCBI Taxonomy" id="2973072"/>
    <lineage>
        <taxon>Bacteria</taxon>
        <taxon>Pseudomonadati</taxon>
        <taxon>Thermodesulfobacteriota</taxon>
        <taxon>Desulfovibrionia</taxon>
        <taxon>Desulfovibrionales</taxon>
        <taxon>Desulfovibrionaceae</taxon>
    </lineage>
</organism>
<reference evidence="3 4" key="1">
    <citation type="submission" date="2022-08" db="EMBL/GenBank/DDBJ databases">
        <title>Genome Sequence of the sulphate-reducing bacterium, Pseudodesulfovibrio sp. SYK.</title>
        <authorList>
            <person name="Kondo R."/>
            <person name="Kataoka T."/>
        </authorList>
    </citation>
    <scope>NUCLEOTIDE SEQUENCE [LARGE SCALE GENOMIC DNA]</scope>
    <source>
        <strain evidence="3 4">SYK</strain>
    </source>
</reference>
<dbReference type="SUPFAM" id="SSF53850">
    <property type="entry name" value="Periplasmic binding protein-like II"/>
    <property type="match status" value="1"/>
</dbReference>
<accession>A0ABN6S1P8</accession>